<keyword evidence="7" id="KW-1185">Reference proteome</keyword>
<proteinExistence type="inferred from homology"/>
<dbReference type="AlphaFoldDB" id="A0A0V1PSI1"/>
<dbReference type="Proteomes" id="UP000054251">
    <property type="component" value="Unassembled WGS sequence"/>
</dbReference>
<gene>
    <name evidence="6" type="ORF">AC631_05109</name>
</gene>
<dbReference type="FunFam" id="3.40.50.880:FF:000051">
    <property type="entry name" value="Glutathione-independent glyoxalase HSP31"/>
    <property type="match status" value="1"/>
</dbReference>
<evidence type="ECO:0000313" key="7">
    <source>
        <dbReference type="Proteomes" id="UP000054251"/>
    </source>
</evidence>
<evidence type="ECO:0000256" key="3">
    <source>
        <dbReference type="ARBA" id="ARBA00023239"/>
    </source>
</evidence>
<dbReference type="GeneID" id="26842118"/>
<dbReference type="GO" id="GO:0019243">
    <property type="term" value="P:methylglyoxal catabolic process to D-lactate via S-lactoyl-glutathione"/>
    <property type="evidence" value="ECO:0007669"/>
    <property type="project" value="TreeGrafter"/>
</dbReference>
<comment type="catalytic activity">
    <reaction evidence="5">
        <text>methylglyoxal + H2O = (R)-lactate + H(+)</text>
        <dbReference type="Rhea" id="RHEA:27754"/>
        <dbReference type="ChEBI" id="CHEBI:15377"/>
        <dbReference type="ChEBI" id="CHEBI:15378"/>
        <dbReference type="ChEBI" id="CHEBI:16004"/>
        <dbReference type="ChEBI" id="CHEBI:17158"/>
        <dbReference type="EC" id="4.2.1.130"/>
    </reaction>
</comment>
<dbReference type="EC" id="4.2.1.130" evidence="1"/>
<evidence type="ECO:0000256" key="4">
    <source>
        <dbReference type="ARBA" id="ARBA00038493"/>
    </source>
</evidence>
<dbReference type="PANTHER" id="PTHR48094:SF11">
    <property type="entry name" value="GLUTATHIONE-INDEPENDENT GLYOXALASE HSP31-RELATED"/>
    <property type="match status" value="1"/>
</dbReference>
<dbReference type="CDD" id="cd03147">
    <property type="entry name" value="GATase1_Ydr533c_like"/>
    <property type="match status" value="1"/>
</dbReference>
<name>A0A0V1PSI1_9ASCO</name>
<dbReference type="InterPro" id="IPR050325">
    <property type="entry name" value="Prot/Nucl_acid_deglycase"/>
</dbReference>
<evidence type="ECO:0000256" key="5">
    <source>
        <dbReference type="ARBA" id="ARBA00048082"/>
    </source>
</evidence>
<organism evidence="6 7">
    <name type="scientific">Debaryomyces fabryi</name>
    <dbReference type="NCBI Taxonomy" id="58627"/>
    <lineage>
        <taxon>Eukaryota</taxon>
        <taxon>Fungi</taxon>
        <taxon>Dikarya</taxon>
        <taxon>Ascomycota</taxon>
        <taxon>Saccharomycotina</taxon>
        <taxon>Pichiomycetes</taxon>
        <taxon>Debaryomycetaceae</taxon>
        <taxon>Debaryomyces</taxon>
    </lineage>
</organism>
<evidence type="ECO:0000313" key="6">
    <source>
        <dbReference type="EMBL" id="KRZ99135.1"/>
    </source>
</evidence>
<evidence type="ECO:0000256" key="2">
    <source>
        <dbReference type="ARBA" id="ARBA00023016"/>
    </source>
</evidence>
<dbReference type="OrthoDB" id="543156at2759"/>
<reference evidence="6 7" key="1">
    <citation type="submission" date="2015-11" db="EMBL/GenBank/DDBJ databases">
        <title>The genome of Debaryomyces fabryi.</title>
        <authorList>
            <person name="Tafer H."/>
            <person name="Lopandic K."/>
        </authorList>
    </citation>
    <scope>NUCLEOTIDE SEQUENCE [LARGE SCALE GENOMIC DNA]</scope>
    <source>
        <strain evidence="6 7">CBS 789</strain>
    </source>
</reference>
<protein>
    <recommendedName>
        <fullName evidence="1">D-lactate dehydratase</fullName>
        <ecNumber evidence="1">4.2.1.130</ecNumber>
    </recommendedName>
</protein>
<dbReference type="SUPFAM" id="SSF52317">
    <property type="entry name" value="Class I glutamine amidotransferase-like"/>
    <property type="match status" value="1"/>
</dbReference>
<accession>A0A0V1PSI1</accession>
<evidence type="ECO:0000256" key="1">
    <source>
        <dbReference type="ARBA" id="ARBA00013134"/>
    </source>
</evidence>
<keyword evidence="3" id="KW-0456">Lyase</keyword>
<dbReference type="PANTHER" id="PTHR48094">
    <property type="entry name" value="PROTEIN/NUCLEIC ACID DEGLYCASE DJ-1-RELATED"/>
    <property type="match status" value="1"/>
</dbReference>
<dbReference type="GO" id="GO:0005737">
    <property type="term" value="C:cytoplasm"/>
    <property type="evidence" value="ECO:0007669"/>
    <property type="project" value="TreeGrafter"/>
</dbReference>
<dbReference type="EMBL" id="LMYN01000171">
    <property type="protein sequence ID" value="KRZ99135.1"/>
    <property type="molecule type" value="Genomic_DNA"/>
</dbReference>
<dbReference type="Gene3D" id="3.40.50.880">
    <property type="match status" value="1"/>
</dbReference>
<dbReference type="InterPro" id="IPR029062">
    <property type="entry name" value="Class_I_gatase-like"/>
</dbReference>
<comment type="caution">
    <text evidence="6">The sequence shown here is derived from an EMBL/GenBank/DDBJ whole genome shotgun (WGS) entry which is preliminary data.</text>
</comment>
<comment type="similarity">
    <text evidence="4">Belongs to the peptidase C56 family. HSP31-like subfamily.</text>
</comment>
<dbReference type="RefSeq" id="XP_015465238.1">
    <property type="nucleotide sequence ID" value="XM_015613938.1"/>
</dbReference>
<keyword evidence="2" id="KW-0346">Stress response</keyword>
<sequence length="236" mass="25709">MVKALIAVTSHHDAFYENGSKTGVFVSEALHPFLVFKDNNIESDFVSENGTFGYDVNSLDPMFLNGKDLNVFNNKSSDFNVSISNMKKAAQIDPDEYQIIFFSGGHGTAFDFPQAKGLHKIAQQIWKNNGIIAAVSHGCTIFDGLYDPKNPNKLLVESKTITGFTHEGEEIIGVDRTLKKDHLGSIEELCKKLGANFSRPDAPFEEHIITDGRIVTGSNPASAVSTALKAVDLVGS</sequence>
<dbReference type="GO" id="GO:0019172">
    <property type="term" value="F:glyoxalase III activity"/>
    <property type="evidence" value="ECO:0007669"/>
    <property type="project" value="UniProtKB-EC"/>
</dbReference>